<evidence type="ECO:0000313" key="8">
    <source>
        <dbReference type="Proteomes" id="UP001516400"/>
    </source>
</evidence>
<evidence type="ECO:0000256" key="2">
    <source>
        <dbReference type="ARBA" id="ARBA00023125"/>
    </source>
</evidence>
<dbReference type="PANTHER" id="PTHR23399:SF2">
    <property type="entry name" value="DEOXYNUCLEOTIDYLTRANSFERASE TERMINAL-INTERACTING PROTEIN 1"/>
    <property type="match status" value="1"/>
</dbReference>
<evidence type="ECO:0008006" key="9">
    <source>
        <dbReference type="Google" id="ProtNLM"/>
    </source>
</evidence>
<feature type="domain" description="TdIF1 C-terminal" evidence="6">
    <location>
        <begin position="214"/>
        <end position="309"/>
    </location>
</feature>
<feature type="compositionally biased region" description="Basic and acidic residues" evidence="4">
    <location>
        <begin position="167"/>
        <end position="179"/>
    </location>
</feature>
<comment type="caution">
    <text evidence="7">The sequence shown here is derived from an EMBL/GenBank/DDBJ whole genome shotgun (WGS) entry which is preliminary data.</text>
</comment>
<proteinExistence type="predicted"/>
<feature type="compositionally biased region" description="Polar residues" evidence="4">
    <location>
        <begin position="376"/>
        <end position="395"/>
    </location>
</feature>
<evidence type="ECO:0000259" key="5">
    <source>
        <dbReference type="Pfam" id="PF18192"/>
    </source>
</evidence>
<feature type="compositionally biased region" description="Low complexity" evidence="4">
    <location>
        <begin position="358"/>
        <end position="368"/>
    </location>
</feature>
<name>A0ABD2MPZ8_9CUCU</name>
<dbReference type="EMBL" id="JABFTP020000021">
    <property type="protein sequence ID" value="KAL3268181.1"/>
    <property type="molecule type" value="Genomic_DNA"/>
</dbReference>
<dbReference type="PANTHER" id="PTHR23399">
    <property type="entry name" value="DEOXYNUCLEOTIDYLTRANSFERASE TERMINAL-INTERACTING PROTEIN 1"/>
    <property type="match status" value="1"/>
</dbReference>
<feature type="domain" description="DNTTIP1 dimerisation" evidence="5">
    <location>
        <begin position="68"/>
        <end position="134"/>
    </location>
</feature>
<dbReference type="InterPro" id="IPR041384">
    <property type="entry name" value="DNTTIP1_dimer"/>
</dbReference>
<keyword evidence="3" id="KW-0539">Nucleus</keyword>
<keyword evidence="8" id="KW-1185">Reference proteome</keyword>
<dbReference type="InterPro" id="IPR049121">
    <property type="entry name" value="TdIF1_C"/>
</dbReference>
<gene>
    <name evidence="7" type="ORF">HHI36_007307</name>
</gene>
<organism evidence="7 8">
    <name type="scientific">Cryptolaemus montrouzieri</name>
    <dbReference type="NCBI Taxonomy" id="559131"/>
    <lineage>
        <taxon>Eukaryota</taxon>
        <taxon>Metazoa</taxon>
        <taxon>Ecdysozoa</taxon>
        <taxon>Arthropoda</taxon>
        <taxon>Hexapoda</taxon>
        <taxon>Insecta</taxon>
        <taxon>Pterygota</taxon>
        <taxon>Neoptera</taxon>
        <taxon>Endopterygota</taxon>
        <taxon>Coleoptera</taxon>
        <taxon>Polyphaga</taxon>
        <taxon>Cucujiformia</taxon>
        <taxon>Coccinelloidea</taxon>
        <taxon>Coccinellidae</taxon>
        <taxon>Scymninae</taxon>
        <taxon>Scymnini</taxon>
        <taxon>Cryptolaemus</taxon>
    </lineage>
</organism>
<comment type="subcellular location">
    <subcellularLocation>
        <location evidence="1">Nucleus</location>
    </subcellularLocation>
</comment>
<dbReference type="GO" id="GO:0005634">
    <property type="term" value="C:nucleus"/>
    <property type="evidence" value="ECO:0007669"/>
    <property type="project" value="UniProtKB-SubCell"/>
</dbReference>
<dbReference type="InterPro" id="IPR026064">
    <property type="entry name" value="TdIF1"/>
</dbReference>
<reference evidence="7 8" key="1">
    <citation type="journal article" date="2021" name="BMC Biol.">
        <title>Horizontally acquired antibacterial genes associated with adaptive radiation of ladybird beetles.</title>
        <authorList>
            <person name="Li H.S."/>
            <person name="Tang X.F."/>
            <person name="Huang Y.H."/>
            <person name="Xu Z.Y."/>
            <person name="Chen M.L."/>
            <person name="Du X.Y."/>
            <person name="Qiu B.Y."/>
            <person name="Chen P.T."/>
            <person name="Zhang W."/>
            <person name="Slipinski A."/>
            <person name="Escalona H.E."/>
            <person name="Waterhouse R.M."/>
            <person name="Zwick A."/>
            <person name="Pang H."/>
        </authorList>
    </citation>
    <scope>NUCLEOTIDE SEQUENCE [LARGE SCALE GENOMIC DNA]</scope>
    <source>
        <strain evidence="7">SYSU2018</strain>
    </source>
</reference>
<evidence type="ECO:0000256" key="4">
    <source>
        <dbReference type="SAM" id="MobiDB-lite"/>
    </source>
</evidence>
<protein>
    <recommendedName>
        <fullName evidence="9">Deoxynucleotidyltransferase terminal-interacting protein 1</fullName>
    </recommendedName>
</protein>
<accession>A0ABD2MPZ8</accession>
<feature type="region of interest" description="Disordered" evidence="4">
    <location>
        <begin position="339"/>
        <end position="397"/>
    </location>
</feature>
<evidence type="ECO:0000313" key="7">
    <source>
        <dbReference type="EMBL" id="KAL3268181.1"/>
    </source>
</evidence>
<dbReference type="Pfam" id="PF21229">
    <property type="entry name" value="TdIF1_2nd"/>
    <property type="match status" value="1"/>
</dbReference>
<feature type="compositionally biased region" description="Basic and acidic residues" evidence="4">
    <location>
        <begin position="187"/>
        <end position="204"/>
    </location>
</feature>
<evidence type="ECO:0000259" key="6">
    <source>
        <dbReference type="Pfam" id="PF21229"/>
    </source>
</evidence>
<dbReference type="GO" id="GO:0003677">
    <property type="term" value="F:DNA binding"/>
    <property type="evidence" value="ECO:0007669"/>
    <property type="project" value="UniProtKB-KW"/>
</dbReference>
<feature type="region of interest" description="Disordered" evidence="4">
    <location>
        <begin position="155"/>
        <end position="204"/>
    </location>
</feature>
<dbReference type="AlphaFoldDB" id="A0ABD2MPZ8"/>
<evidence type="ECO:0000256" key="3">
    <source>
        <dbReference type="ARBA" id="ARBA00023242"/>
    </source>
</evidence>
<keyword evidence="2" id="KW-0238">DNA-binding</keyword>
<dbReference type="Pfam" id="PF18192">
    <property type="entry name" value="DNTTIP1_dimer"/>
    <property type="match status" value="1"/>
</dbReference>
<evidence type="ECO:0000256" key="1">
    <source>
        <dbReference type="ARBA" id="ARBA00004123"/>
    </source>
</evidence>
<dbReference type="Proteomes" id="UP001516400">
    <property type="component" value="Unassembled WGS sequence"/>
</dbReference>
<sequence>MVFKIMIPPNSSTQGQLIELPNMVGWNPFNMRQVTLMNMATAQLGTKNGNKSNLPYYRKTFSITNPTKSLDLLRKNLQTAINKDIENVITKYLEKFFQPAIMNIKNNLGKDCVNEEHIKEVCRKMLEEAKCMYKCNSSRDSSPFECSDSEASILDGRIGRNSPSSGKRKESDTDSETNKYHKRLKTKSHDYTSHKLPVRREAPKWDSDRINSSTLFIMGAKANKVLGYGQTRGRLYVRHPELVRYSGDQEDKEWLSSKNLMPPSGGKAYLMILNDIKELTENDDYKNSANLQLGELKGFEVPPFLMNKIKSFMESVRTDRRMPVGMDLFDFRSHSLTPPSLVLDSPSTPSDVMPLGESQSGSTSSKQSDFVHVPETSPSSNNSILSGTMNQSPLPTSRGLLSPNMLLAVSTVDGCSDSPVMIMKGTTQNGNSLTSILAQHFGTGTTDGF</sequence>